<name>A0ABR2H2G3_9EUKA</name>
<organism evidence="1 2">
    <name type="scientific">Tritrichomonas musculus</name>
    <dbReference type="NCBI Taxonomy" id="1915356"/>
    <lineage>
        <taxon>Eukaryota</taxon>
        <taxon>Metamonada</taxon>
        <taxon>Parabasalia</taxon>
        <taxon>Tritrichomonadida</taxon>
        <taxon>Tritrichomonadidae</taxon>
        <taxon>Tritrichomonas</taxon>
    </lineage>
</organism>
<proteinExistence type="predicted"/>
<keyword evidence="2" id="KW-1185">Reference proteome</keyword>
<evidence type="ECO:0000313" key="2">
    <source>
        <dbReference type="Proteomes" id="UP001470230"/>
    </source>
</evidence>
<accession>A0ABR2H2G3</accession>
<comment type="caution">
    <text evidence="1">The sequence shown here is derived from an EMBL/GenBank/DDBJ whole genome shotgun (WGS) entry which is preliminary data.</text>
</comment>
<protein>
    <submittedName>
        <fullName evidence="1">Uncharacterized protein</fullName>
    </submittedName>
</protein>
<gene>
    <name evidence="1" type="ORF">M9Y10_031378</name>
</gene>
<evidence type="ECO:0000313" key="1">
    <source>
        <dbReference type="EMBL" id="KAK8839675.1"/>
    </source>
</evidence>
<dbReference type="EMBL" id="JAPFFF010000050">
    <property type="protein sequence ID" value="KAK8839675.1"/>
    <property type="molecule type" value="Genomic_DNA"/>
</dbReference>
<feature type="non-terminal residue" evidence="1">
    <location>
        <position position="219"/>
    </location>
</feature>
<sequence length="219" mass="24737">MVHQTDPQAATAILQSQKMILGCEGGIFFARTLPETDAKACHHGSYLLADVYLGYTQLGSNNDVKAANQNVNSILIKGNYGGFEYVVRDPDQVKNIRYLDGIKPPNYVVQMRPRMPLIYGTTAQAAAQIIKDQKIPSESRPQIAGRGRYLWEDLPSARKFSITGTETFLAADVFFINCYEGQDSLPNIYDCKHHDTFRGDFQDTHYYMVKYSDQIENIH</sequence>
<reference evidence="1 2" key="1">
    <citation type="submission" date="2024-04" db="EMBL/GenBank/DDBJ databases">
        <title>Tritrichomonas musculus Genome.</title>
        <authorList>
            <person name="Alves-Ferreira E."/>
            <person name="Grigg M."/>
            <person name="Lorenzi H."/>
            <person name="Galac M."/>
        </authorList>
    </citation>
    <scope>NUCLEOTIDE SEQUENCE [LARGE SCALE GENOMIC DNA]</scope>
    <source>
        <strain evidence="1 2">EAF2021</strain>
    </source>
</reference>
<dbReference type="Proteomes" id="UP001470230">
    <property type="component" value="Unassembled WGS sequence"/>
</dbReference>